<feature type="transmembrane region" description="Helical" evidence="19">
    <location>
        <begin position="146"/>
        <end position="166"/>
    </location>
</feature>
<keyword evidence="11" id="KW-1278">Translocase</keyword>
<feature type="transmembrane region" description="Helical" evidence="19">
    <location>
        <begin position="45"/>
        <end position="69"/>
    </location>
</feature>
<dbReference type="InterPro" id="IPR016174">
    <property type="entry name" value="Di-haem_cyt_TM"/>
</dbReference>
<feature type="transmembrane region" description="Helical" evidence="19">
    <location>
        <begin position="414"/>
        <end position="431"/>
    </location>
</feature>
<gene>
    <name evidence="21" type="primary">qcrB</name>
    <name evidence="21" type="ORF">GCM10010305_29350</name>
</gene>
<feature type="transmembrane region" description="Helical" evidence="19">
    <location>
        <begin position="178"/>
        <end position="199"/>
    </location>
</feature>
<feature type="transmembrane region" description="Helical" evidence="19">
    <location>
        <begin position="211"/>
        <end position="236"/>
    </location>
</feature>
<keyword evidence="6" id="KW-1003">Cell membrane</keyword>
<keyword evidence="15 19" id="KW-0472">Membrane</keyword>
<keyword evidence="7" id="KW-0349">Heme</keyword>
<dbReference type="GO" id="GO:0016491">
    <property type="term" value="F:oxidoreductase activity"/>
    <property type="evidence" value="ECO:0007669"/>
    <property type="project" value="InterPro"/>
</dbReference>
<keyword evidence="22" id="KW-1185">Reference proteome</keyword>
<sequence length="541" mass="60500">MSTVTNTQKKAPAGERVADWADGRLGIYTLAKANMRKIFPDHWSFMLGEICLYSFLIIILTGVYLTMFFHPSMNEVEYAGSYVPLQGQLMSEAFNSTMTISFEVRGGLLIRQIHHWAALIFLAGMFVHMMRVFFTGAFRKPREINWLFGFLLFFLGMFTGFTGYSLPDDLLSGTGVRFMQGAILSVPIVGTYLSMFLFGGEFPGGDFVARFYSAHVLLLPGIMLGLVVAHLILVFVHKHTHFAGPGRTNDNVVGMPLLPVYMAKAGGFFFLVFGVIAIVAAVATINPIWAIGPYRPDQVGTGAQPDWYMGFAEGLIRVMPGWEINLWGHTLVLGVMIPLAIFPAVLAAIAVYPFIESWITGDKREHHIAQRPRNAPTRTAFGVAWITAYMIMLVGGGNDLWATHFHLSINAITWFVRIFFFVGPVIAFIVTKRICLGLQRRDKDKVLHGRESGIIKRLPHGEFVEIHEPLSQGELYKLTAHEQYEPAALPPSVDDNGVERRTGALEKLRVKLNKSYYGDDNQVAKPTQEEYKEIQNGHGHH</sequence>
<dbReference type="PANTHER" id="PTHR19271">
    <property type="entry name" value="CYTOCHROME B"/>
    <property type="match status" value="1"/>
</dbReference>
<dbReference type="GO" id="GO:0008121">
    <property type="term" value="F:quinol-cytochrome-c reductase activity"/>
    <property type="evidence" value="ECO:0007669"/>
    <property type="project" value="UniProtKB-EC"/>
</dbReference>
<evidence type="ECO:0000256" key="13">
    <source>
        <dbReference type="ARBA" id="ARBA00022989"/>
    </source>
</evidence>
<dbReference type="RefSeq" id="WP_189977209.1">
    <property type="nucleotide sequence ID" value="NZ_BMUL01000006.1"/>
</dbReference>
<feature type="transmembrane region" description="Helical" evidence="19">
    <location>
        <begin position="375"/>
        <end position="394"/>
    </location>
</feature>
<dbReference type="InterPro" id="IPR027387">
    <property type="entry name" value="Cytb/b6-like_sf"/>
</dbReference>
<comment type="cofactor">
    <cofactor evidence="1">
        <name>heme</name>
        <dbReference type="ChEBI" id="CHEBI:30413"/>
    </cofactor>
</comment>
<evidence type="ECO:0000256" key="9">
    <source>
        <dbReference type="ARBA" id="ARBA00022692"/>
    </source>
</evidence>
<keyword evidence="5" id="KW-0813">Transport</keyword>
<dbReference type="InterPro" id="IPR005797">
    <property type="entry name" value="Cyt_b/b6_N"/>
</dbReference>
<keyword evidence="14" id="KW-0408">Iron</keyword>
<dbReference type="PROSITE" id="PS51002">
    <property type="entry name" value="CYTB_NTER"/>
    <property type="match status" value="1"/>
</dbReference>
<dbReference type="PANTHER" id="PTHR19271:SF16">
    <property type="entry name" value="CYTOCHROME B"/>
    <property type="match status" value="1"/>
</dbReference>
<keyword evidence="13 19" id="KW-1133">Transmembrane helix</keyword>
<evidence type="ECO:0000256" key="19">
    <source>
        <dbReference type="SAM" id="Phobius"/>
    </source>
</evidence>
<dbReference type="EC" id="7.1.1.8" evidence="3"/>
<dbReference type="AlphaFoldDB" id="A0A918T0S8"/>
<keyword evidence="10" id="KW-0479">Metal-binding</keyword>
<dbReference type="SUPFAM" id="SSF81342">
    <property type="entry name" value="Transmembrane di-heme cytochromes"/>
    <property type="match status" value="1"/>
</dbReference>
<comment type="caution">
    <text evidence="21">The sequence shown here is derived from an EMBL/GenBank/DDBJ whole genome shotgun (WGS) entry which is preliminary data.</text>
</comment>
<evidence type="ECO:0000256" key="11">
    <source>
        <dbReference type="ARBA" id="ARBA00022967"/>
    </source>
</evidence>
<evidence type="ECO:0000256" key="12">
    <source>
        <dbReference type="ARBA" id="ARBA00022982"/>
    </source>
</evidence>
<dbReference type="Proteomes" id="UP000644020">
    <property type="component" value="Unassembled WGS sequence"/>
</dbReference>
<reference evidence="21" key="1">
    <citation type="journal article" date="2014" name="Int. J. Syst. Evol. Microbiol.">
        <title>Complete genome sequence of Corynebacterium casei LMG S-19264T (=DSM 44701T), isolated from a smear-ripened cheese.</title>
        <authorList>
            <consortium name="US DOE Joint Genome Institute (JGI-PGF)"/>
            <person name="Walter F."/>
            <person name="Albersmeier A."/>
            <person name="Kalinowski J."/>
            <person name="Ruckert C."/>
        </authorList>
    </citation>
    <scope>NUCLEOTIDE SEQUENCE</scope>
    <source>
        <strain evidence="21">JCM 4518</strain>
    </source>
</reference>
<evidence type="ECO:0000256" key="17">
    <source>
        <dbReference type="ARBA" id="ARBA00029568"/>
    </source>
</evidence>
<feature type="transmembrane region" description="Helical" evidence="19">
    <location>
        <begin position="265"/>
        <end position="286"/>
    </location>
</feature>
<evidence type="ECO:0000256" key="1">
    <source>
        <dbReference type="ARBA" id="ARBA00001971"/>
    </source>
</evidence>
<evidence type="ECO:0000313" key="21">
    <source>
        <dbReference type="EMBL" id="GHA83525.1"/>
    </source>
</evidence>
<evidence type="ECO:0000313" key="22">
    <source>
        <dbReference type="Proteomes" id="UP000644020"/>
    </source>
</evidence>
<evidence type="ECO:0000256" key="7">
    <source>
        <dbReference type="ARBA" id="ARBA00022617"/>
    </source>
</evidence>
<comment type="subcellular location">
    <subcellularLocation>
        <location evidence="2">Cell membrane</location>
        <topology evidence="2">Multi-pass membrane protein</topology>
    </subcellularLocation>
</comment>
<evidence type="ECO:0000256" key="2">
    <source>
        <dbReference type="ARBA" id="ARBA00004651"/>
    </source>
</evidence>
<evidence type="ECO:0000256" key="6">
    <source>
        <dbReference type="ARBA" id="ARBA00022475"/>
    </source>
</evidence>
<evidence type="ECO:0000256" key="3">
    <source>
        <dbReference type="ARBA" id="ARBA00012951"/>
    </source>
</evidence>
<evidence type="ECO:0000256" key="18">
    <source>
        <dbReference type="SAM" id="MobiDB-lite"/>
    </source>
</evidence>
<evidence type="ECO:0000256" key="16">
    <source>
        <dbReference type="ARBA" id="ARBA00029351"/>
    </source>
</evidence>
<evidence type="ECO:0000256" key="15">
    <source>
        <dbReference type="ARBA" id="ARBA00023136"/>
    </source>
</evidence>
<dbReference type="GO" id="GO:0022904">
    <property type="term" value="P:respiratory electron transport chain"/>
    <property type="evidence" value="ECO:0007669"/>
    <property type="project" value="InterPro"/>
</dbReference>
<dbReference type="EMBL" id="BMUL01000006">
    <property type="protein sequence ID" value="GHA83525.1"/>
    <property type="molecule type" value="Genomic_DNA"/>
</dbReference>
<dbReference type="Gene3D" id="1.20.810.10">
    <property type="entry name" value="Cytochrome Bc1 Complex, Chain C"/>
    <property type="match status" value="1"/>
</dbReference>
<feature type="region of interest" description="Disordered" evidence="18">
    <location>
        <begin position="519"/>
        <end position="541"/>
    </location>
</feature>
<organism evidence="21 22">
    <name type="scientific">Streptomyces termitum</name>
    <dbReference type="NCBI Taxonomy" id="67368"/>
    <lineage>
        <taxon>Bacteria</taxon>
        <taxon>Bacillati</taxon>
        <taxon>Actinomycetota</taxon>
        <taxon>Actinomycetes</taxon>
        <taxon>Kitasatosporales</taxon>
        <taxon>Streptomycetaceae</taxon>
        <taxon>Streptomyces</taxon>
    </lineage>
</organism>
<name>A0A918T0S8_9ACTN</name>
<dbReference type="GO" id="GO:0005886">
    <property type="term" value="C:plasma membrane"/>
    <property type="evidence" value="ECO:0007669"/>
    <property type="project" value="UniProtKB-SubCell"/>
</dbReference>
<keyword evidence="8" id="KW-0679">Respiratory chain</keyword>
<dbReference type="Pfam" id="PF13631">
    <property type="entry name" value="Cytochrom_B_N_2"/>
    <property type="match status" value="1"/>
</dbReference>
<dbReference type="GO" id="GO:0046872">
    <property type="term" value="F:metal ion binding"/>
    <property type="evidence" value="ECO:0007669"/>
    <property type="project" value="UniProtKB-KW"/>
</dbReference>
<comment type="catalytic activity">
    <reaction evidence="16">
        <text>a quinol + 2 Fe(III)-[cytochrome c](out) = a quinone + 2 Fe(II)-[cytochrome c](out) + 2 H(+)(out)</text>
        <dbReference type="Rhea" id="RHEA:11484"/>
        <dbReference type="Rhea" id="RHEA-COMP:10350"/>
        <dbReference type="Rhea" id="RHEA-COMP:14399"/>
        <dbReference type="ChEBI" id="CHEBI:15378"/>
        <dbReference type="ChEBI" id="CHEBI:24646"/>
        <dbReference type="ChEBI" id="CHEBI:29033"/>
        <dbReference type="ChEBI" id="CHEBI:29034"/>
        <dbReference type="ChEBI" id="CHEBI:132124"/>
        <dbReference type="EC" id="7.1.1.8"/>
    </reaction>
</comment>
<dbReference type="FunFam" id="1.20.810.10:FF:000007">
    <property type="entry name" value="Ubiquinol-cytochrome C reductase B subunit"/>
    <property type="match status" value="1"/>
</dbReference>
<evidence type="ECO:0000256" key="14">
    <source>
        <dbReference type="ARBA" id="ARBA00023004"/>
    </source>
</evidence>
<evidence type="ECO:0000256" key="8">
    <source>
        <dbReference type="ARBA" id="ARBA00022660"/>
    </source>
</evidence>
<keyword evidence="9 19" id="KW-0812">Transmembrane</keyword>
<evidence type="ECO:0000256" key="10">
    <source>
        <dbReference type="ARBA" id="ARBA00022723"/>
    </source>
</evidence>
<proteinExistence type="predicted"/>
<keyword evidence="12" id="KW-0249">Electron transport</keyword>
<feature type="domain" description="Cytochrome b/b6 N-terminal region profile" evidence="20">
    <location>
        <begin position="17"/>
        <end position="243"/>
    </location>
</feature>
<evidence type="ECO:0000256" key="5">
    <source>
        <dbReference type="ARBA" id="ARBA00022448"/>
    </source>
</evidence>
<feature type="transmembrane region" description="Helical" evidence="19">
    <location>
        <begin position="331"/>
        <end position="355"/>
    </location>
</feature>
<reference evidence="21" key="2">
    <citation type="submission" date="2020-09" db="EMBL/GenBank/DDBJ databases">
        <authorList>
            <person name="Sun Q."/>
            <person name="Ohkuma M."/>
        </authorList>
    </citation>
    <scope>NUCLEOTIDE SEQUENCE</scope>
    <source>
        <strain evidence="21">JCM 4518</strain>
    </source>
</reference>
<feature type="transmembrane region" description="Helical" evidence="19">
    <location>
        <begin position="113"/>
        <end position="134"/>
    </location>
</feature>
<accession>A0A918T0S8</accession>
<evidence type="ECO:0000259" key="20">
    <source>
        <dbReference type="PROSITE" id="PS51002"/>
    </source>
</evidence>
<evidence type="ECO:0000256" key="4">
    <source>
        <dbReference type="ARBA" id="ARBA00016116"/>
    </source>
</evidence>
<protein>
    <recommendedName>
        <fullName evidence="4">Cytochrome bc1 complex cytochrome b subunit</fullName>
        <ecNumber evidence="3">7.1.1.8</ecNumber>
    </recommendedName>
    <alternativeName>
        <fullName evidence="17">Cytochrome bc1 reductase complex subunit QcrB</fullName>
    </alternativeName>
</protein>